<dbReference type="PANTHER" id="PTHR43292">
    <property type="entry name" value="ACYL-COA DEHYDROGENASE"/>
    <property type="match status" value="1"/>
</dbReference>
<dbReference type="Gene3D" id="1.20.140.10">
    <property type="entry name" value="Butyryl-CoA Dehydrogenase, subunit A, domain 3"/>
    <property type="match status" value="1"/>
</dbReference>
<protein>
    <submittedName>
        <fullName evidence="10">Pimeloyl-CoA dehydrogenase large subunit</fullName>
    </submittedName>
</protein>
<evidence type="ECO:0000256" key="2">
    <source>
        <dbReference type="ARBA" id="ARBA00009347"/>
    </source>
</evidence>
<dbReference type="InterPro" id="IPR052161">
    <property type="entry name" value="Mycobact_Acyl-CoA_DH"/>
</dbReference>
<dbReference type="RefSeq" id="WP_099615015.1">
    <property type="nucleotide sequence ID" value="NZ_KZ319372.1"/>
</dbReference>
<feature type="domain" description="Acyl-CoA oxidase/dehydrogenase middle" evidence="8">
    <location>
        <begin position="124"/>
        <end position="218"/>
    </location>
</feature>
<accession>A0A2G1UJA8</accession>
<feature type="domain" description="Acyl-CoA dehydrogenase/oxidase N-terminal" evidence="9">
    <location>
        <begin position="9"/>
        <end position="119"/>
    </location>
</feature>
<dbReference type="SUPFAM" id="SSF56645">
    <property type="entry name" value="Acyl-CoA dehydrogenase NM domain-like"/>
    <property type="match status" value="1"/>
</dbReference>
<dbReference type="Pfam" id="PF02771">
    <property type="entry name" value="Acyl-CoA_dh_N"/>
    <property type="match status" value="1"/>
</dbReference>
<dbReference type="Proteomes" id="UP000231409">
    <property type="component" value="Unassembled WGS sequence"/>
</dbReference>
<dbReference type="FunFam" id="2.40.110.10:FF:000011">
    <property type="entry name" value="Acyl-CoA dehydrogenase FadE34"/>
    <property type="match status" value="1"/>
</dbReference>
<comment type="cofactor">
    <cofactor evidence="1 6">
        <name>FAD</name>
        <dbReference type="ChEBI" id="CHEBI:57692"/>
    </cofactor>
</comment>
<dbReference type="InterPro" id="IPR009075">
    <property type="entry name" value="AcylCo_DH/oxidase_C"/>
</dbReference>
<evidence type="ECO:0000256" key="5">
    <source>
        <dbReference type="ARBA" id="ARBA00023002"/>
    </source>
</evidence>
<gene>
    <name evidence="10" type="ORF">CLH61_12120</name>
</gene>
<reference evidence="10 11" key="1">
    <citation type="submission" date="2017-09" db="EMBL/GenBank/DDBJ databases">
        <title>The draft genome sequences of Marinobacter sp. PWS21.</title>
        <authorList>
            <person name="Cao J."/>
        </authorList>
    </citation>
    <scope>NUCLEOTIDE SEQUENCE [LARGE SCALE GENOMIC DNA]</scope>
    <source>
        <strain evidence="10 11">PWS21</strain>
    </source>
</reference>
<dbReference type="AlphaFoldDB" id="A0A2G1UJA8"/>
<feature type="domain" description="Acyl-CoA dehydrogenase/oxidase C-terminal" evidence="7">
    <location>
        <begin position="230"/>
        <end position="391"/>
    </location>
</feature>
<dbReference type="InterPro" id="IPR037069">
    <property type="entry name" value="AcylCoA_DH/ox_N_sf"/>
</dbReference>
<name>A0A2G1UJA8_9GAMM</name>
<evidence type="ECO:0000313" key="10">
    <source>
        <dbReference type="EMBL" id="PHQ14510.1"/>
    </source>
</evidence>
<dbReference type="PANTHER" id="PTHR43292:SF3">
    <property type="entry name" value="ACYL-COA DEHYDROGENASE FADE29"/>
    <property type="match status" value="1"/>
</dbReference>
<sequence length="393" mass="43757">MDTTLSTTDLEFRDDVRAFFAKAAPEKSQQLINNPDTYKQGVIQWQKQLFEQGWVAPFWPREYGGAGWTVTQSYIYECERVTANAPDVVPFGLKMVGPVIYTYGNDEQKARFLPGILNGNDWWCQGYSEPGAGSDLAALKTRADRDGDDYIVNGSKIWTTYAQYADWIFCLVRTDHSGRPQQGISFLLIDMKTPGITVSPIRSINGVHSLNEVHFDNVRVPLANRIGEEGQGWTYAKSLLAHERTVIARVADSKSRLDRLRELATRELQGGRPMIEDEAFRARFTAIEVDLMALEYMELRVLAAMANNQSPGAESSLLKIRGTEIQQALHELTIELAGVYGGMIAGDSATAADLGHDFGDQARKDFMYGRASTIFGGSNEIQKNIIAKRVLGL</sequence>
<dbReference type="InterPro" id="IPR036250">
    <property type="entry name" value="AcylCo_DH-like_C"/>
</dbReference>
<keyword evidence="11" id="KW-1185">Reference proteome</keyword>
<dbReference type="Gene3D" id="2.40.110.10">
    <property type="entry name" value="Butyryl-CoA Dehydrogenase, subunit A, domain 2"/>
    <property type="match status" value="1"/>
</dbReference>
<comment type="similarity">
    <text evidence="2 6">Belongs to the acyl-CoA dehydrogenase family.</text>
</comment>
<dbReference type="GO" id="GO:0005886">
    <property type="term" value="C:plasma membrane"/>
    <property type="evidence" value="ECO:0007669"/>
    <property type="project" value="TreeGrafter"/>
</dbReference>
<dbReference type="EMBL" id="NTFH01000009">
    <property type="protein sequence ID" value="PHQ14510.1"/>
    <property type="molecule type" value="Genomic_DNA"/>
</dbReference>
<proteinExistence type="inferred from homology"/>
<keyword evidence="5 6" id="KW-0560">Oxidoreductase</keyword>
<evidence type="ECO:0000259" key="8">
    <source>
        <dbReference type="Pfam" id="PF02770"/>
    </source>
</evidence>
<dbReference type="InterPro" id="IPR013786">
    <property type="entry name" value="AcylCoA_DH/ox_N"/>
</dbReference>
<evidence type="ECO:0000256" key="6">
    <source>
        <dbReference type="RuleBase" id="RU362125"/>
    </source>
</evidence>
<comment type="caution">
    <text evidence="10">The sequence shown here is derived from an EMBL/GenBank/DDBJ whole genome shotgun (WGS) entry which is preliminary data.</text>
</comment>
<organism evidence="10 11">
    <name type="scientific">Marinobacter profundi</name>
    <dbReference type="NCBI Taxonomy" id="2666256"/>
    <lineage>
        <taxon>Bacteria</taxon>
        <taxon>Pseudomonadati</taxon>
        <taxon>Pseudomonadota</taxon>
        <taxon>Gammaproteobacteria</taxon>
        <taxon>Pseudomonadales</taxon>
        <taxon>Marinobacteraceae</taxon>
        <taxon>Marinobacter</taxon>
    </lineage>
</organism>
<evidence type="ECO:0000256" key="4">
    <source>
        <dbReference type="ARBA" id="ARBA00022827"/>
    </source>
</evidence>
<evidence type="ECO:0000313" key="11">
    <source>
        <dbReference type="Proteomes" id="UP000231409"/>
    </source>
</evidence>
<dbReference type="GO" id="GO:0050660">
    <property type="term" value="F:flavin adenine dinucleotide binding"/>
    <property type="evidence" value="ECO:0007669"/>
    <property type="project" value="InterPro"/>
</dbReference>
<dbReference type="Pfam" id="PF02770">
    <property type="entry name" value="Acyl-CoA_dh_M"/>
    <property type="match status" value="1"/>
</dbReference>
<keyword evidence="4 6" id="KW-0274">FAD</keyword>
<dbReference type="GO" id="GO:0016627">
    <property type="term" value="F:oxidoreductase activity, acting on the CH-CH group of donors"/>
    <property type="evidence" value="ECO:0007669"/>
    <property type="project" value="InterPro"/>
</dbReference>
<dbReference type="SUPFAM" id="SSF47203">
    <property type="entry name" value="Acyl-CoA dehydrogenase C-terminal domain-like"/>
    <property type="match status" value="1"/>
</dbReference>
<dbReference type="InterPro" id="IPR009100">
    <property type="entry name" value="AcylCoA_DH/oxidase_NM_dom_sf"/>
</dbReference>
<evidence type="ECO:0000259" key="9">
    <source>
        <dbReference type="Pfam" id="PF02771"/>
    </source>
</evidence>
<evidence type="ECO:0000256" key="1">
    <source>
        <dbReference type="ARBA" id="ARBA00001974"/>
    </source>
</evidence>
<dbReference type="InterPro" id="IPR006091">
    <property type="entry name" value="Acyl-CoA_Oxase/DH_mid-dom"/>
</dbReference>
<evidence type="ECO:0000259" key="7">
    <source>
        <dbReference type="Pfam" id="PF00441"/>
    </source>
</evidence>
<evidence type="ECO:0000256" key="3">
    <source>
        <dbReference type="ARBA" id="ARBA00022630"/>
    </source>
</evidence>
<dbReference type="Pfam" id="PF00441">
    <property type="entry name" value="Acyl-CoA_dh_1"/>
    <property type="match status" value="1"/>
</dbReference>
<dbReference type="InterPro" id="IPR046373">
    <property type="entry name" value="Acyl-CoA_Oxase/DH_mid-dom_sf"/>
</dbReference>
<keyword evidence="3 6" id="KW-0285">Flavoprotein</keyword>
<dbReference type="Gene3D" id="1.10.540.10">
    <property type="entry name" value="Acyl-CoA dehydrogenase/oxidase, N-terminal domain"/>
    <property type="match status" value="1"/>
</dbReference>